<evidence type="ECO:0008006" key="4">
    <source>
        <dbReference type="Google" id="ProtNLM"/>
    </source>
</evidence>
<dbReference type="AlphaFoldDB" id="A0AAV3NJ67"/>
<keyword evidence="3" id="KW-1185">Reference proteome</keyword>
<dbReference type="Gene3D" id="2.40.160.200">
    <property type="entry name" value="LURP1-related"/>
    <property type="match status" value="1"/>
</dbReference>
<reference evidence="2 3" key="1">
    <citation type="submission" date="2024-01" db="EMBL/GenBank/DDBJ databases">
        <title>The complete chloroplast genome sequence of Lithospermum erythrorhizon: insights into the phylogenetic relationship among Boraginaceae species and the maternal lineages of purple gromwells.</title>
        <authorList>
            <person name="Okada T."/>
            <person name="Watanabe K."/>
        </authorList>
    </citation>
    <scope>NUCLEOTIDE SEQUENCE [LARGE SCALE GENOMIC DNA]</scope>
</reference>
<accession>A0AAV3NJ67</accession>
<dbReference type="SUPFAM" id="SSF54518">
    <property type="entry name" value="Tubby C-terminal domain-like"/>
    <property type="match status" value="1"/>
</dbReference>
<dbReference type="InterPro" id="IPR038595">
    <property type="entry name" value="LOR_sf"/>
</dbReference>
<dbReference type="PANTHER" id="PTHR31087:SF3">
    <property type="entry name" value="PROTEIN LURP-ONE-RELATED 6"/>
    <property type="match status" value="1"/>
</dbReference>
<comment type="similarity">
    <text evidence="1">Belongs to the LOR family.</text>
</comment>
<evidence type="ECO:0000313" key="2">
    <source>
        <dbReference type="EMBL" id="GAA0139380.1"/>
    </source>
</evidence>
<proteinExistence type="inferred from homology"/>
<evidence type="ECO:0000256" key="1">
    <source>
        <dbReference type="ARBA" id="ARBA00005437"/>
    </source>
</evidence>
<dbReference type="PANTHER" id="PTHR31087">
    <property type="match status" value="1"/>
</dbReference>
<name>A0AAV3NJ67_LITER</name>
<evidence type="ECO:0000313" key="3">
    <source>
        <dbReference type="Proteomes" id="UP001454036"/>
    </source>
</evidence>
<dbReference type="EMBL" id="BAABME010000084">
    <property type="protein sequence ID" value="GAA0139380.1"/>
    <property type="molecule type" value="Genomic_DNA"/>
</dbReference>
<dbReference type="InterPro" id="IPR025659">
    <property type="entry name" value="Tubby-like_C"/>
</dbReference>
<protein>
    <recommendedName>
        <fullName evidence="4">Protein LURP-one-related 6</fullName>
    </recommendedName>
</protein>
<comment type="caution">
    <text evidence="2">The sequence shown here is derived from an EMBL/GenBank/DDBJ whole genome shotgun (WGS) entry which is preliminary data.</text>
</comment>
<dbReference type="Pfam" id="PF04525">
    <property type="entry name" value="LOR"/>
    <property type="match status" value="1"/>
</dbReference>
<sequence length="230" mass="25499">MAYKWIVPCSTMNKTKTKMTAKSSMIVPVIGKLFCSPSEIILVVRNRPQVVNGGGFVVTNPKKNHKIVFMVDGCGVLGKKEEVILKDADGTKLLIIRRKGGIVEAVSLYKRWNGYKYNLSGSSQELVFCLKDPKPSCLNKNSPIKISIRSNACSNLRDFEIVGYFPDRDCTIVEQSTGIVVAQVGVRKEVGQVMTNKDLYHVIIKPGIDQAFVFGVIAVLDYIYDGSTTW</sequence>
<dbReference type="Proteomes" id="UP001454036">
    <property type="component" value="Unassembled WGS sequence"/>
</dbReference>
<organism evidence="2 3">
    <name type="scientific">Lithospermum erythrorhizon</name>
    <name type="common">Purple gromwell</name>
    <name type="synonym">Lithospermum officinale var. erythrorhizon</name>
    <dbReference type="NCBI Taxonomy" id="34254"/>
    <lineage>
        <taxon>Eukaryota</taxon>
        <taxon>Viridiplantae</taxon>
        <taxon>Streptophyta</taxon>
        <taxon>Embryophyta</taxon>
        <taxon>Tracheophyta</taxon>
        <taxon>Spermatophyta</taxon>
        <taxon>Magnoliopsida</taxon>
        <taxon>eudicotyledons</taxon>
        <taxon>Gunneridae</taxon>
        <taxon>Pentapetalae</taxon>
        <taxon>asterids</taxon>
        <taxon>lamiids</taxon>
        <taxon>Boraginales</taxon>
        <taxon>Boraginaceae</taxon>
        <taxon>Boraginoideae</taxon>
        <taxon>Lithospermeae</taxon>
        <taxon>Lithospermum</taxon>
    </lineage>
</organism>
<dbReference type="InterPro" id="IPR007612">
    <property type="entry name" value="LOR"/>
</dbReference>
<gene>
    <name evidence="2" type="ORF">LIER_00937</name>
</gene>